<dbReference type="AlphaFoldDB" id="A0A916W1X8"/>
<dbReference type="GO" id="GO:0008948">
    <property type="term" value="F:oxaloacetate decarboxylase activity"/>
    <property type="evidence" value="ECO:0007669"/>
    <property type="project" value="TreeGrafter"/>
</dbReference>
<keyword evidence="2" id="KW-0808">Transferase</keyword>
<dbReference type="CDD" id="cd16841">
    <property type="entry name" value="RraA_family"/>
    <property type="match status" value="1"/>
</dbReference>
<feature type="binding site" evidence="1">
    <location>
        <position position="130"/>
    </location>
    <ligand>
        <name>substrate</name>
    </ligand>
</feature>
<proteinExistence type="predicted"/>
<dbReference type="EMBL" id="BMKB01000005">
    <property type="protein sequence ID" value="GGA59433.1"/>
    <property type="molecule type" value="Genomic_DNA"/>
</dbReference>
<keyword evidence="2" id="KW-0489">Methyltransferase</keyword>
<name>A0A916W1X8_9HYPH</name>
<reference evidence="2 3" key="1">
    <citation type="journal article" date="2014" name="Int. J. Syst. Evol. Microbiol.">
        <title>Complete genome sequence of Corynebacterium casei LMG S-19264T (=DSM 44701T), isolated from a smear-ripened cheese.</title>
        <authorList>
            <consortium name="US DOE Joint Genome Institute (JGI-PGF)"/>
            <person name="Walter F."/>
            <person name="Albersmeier A."/>
            <person name="Kalinowski J."/>
            <person name="Ruckert C."/>
        </authorList>
    </citation>
    <scope>NUCLEOTIDE SEQUENCE [LARGE SCALE GENOMIC DNA]</scope>
    <source>
        <strain evidence="2 3">CGMCC 1.15896</strain>
    </source>
</reference>
<dbReference type="RefSeq" id="WP_127071903.1">
    <property type="nucleotide sequence ID" value="NZ_BMKB01000005.1"/>
</dbReference>
<comment type="cofactor">
    <cofactor evidence="1">
        <name>Mg(2+)</name>
        <dbReference type="ChEBI" id="CHEBI:18420"/>
    </cofactor>
</comment>
<accession>A0A916W1X8</accession>
<evidence type="ECO:0000313" key="3">
    <source>
        <dbReference type="Proteomes" id="UP000596977"/>
    </source>
</evidence>
<organism evidence="2 3">
    <name type="scientific">Pelagibacterium lentulum</name>
    <dbReference type="NCBI Taxonomy" id="2029865"/>
    <lineage>
        <taxon>Bacteria</taxon>
        <taxon>Pseudomonadati</taxon>
        <taxon>Pseudomonadota</taxon>
        <taxon>Alphaproteobacteria</taxon>
        <taxon>Hyphomicrobiales</taxon>
        <taxon>Devosiaceae</taxon>
        <taxon>Pelagibacterium</taxon>
    </lineage>
</organism>
<dbReference type="GO" id="GO:0008168">
    <property type="term" value="F:methyltransferase activity"/>
    <property type="evidence" value="ECO:0007669"/>
    <property type="project" value="UniProtKB-KW"/>
</dbReference>
<comment type="caution">
    <text evidence="2">The sequence shown here is derived from an EMBL/GenBank/DDBJ whole genome shotgun (WGS) entry which is preliminary data.</text>
</comment>
<dbReference type="InterPro" id="IPR036704">
    <property type="entry name" value="RraA/RraA-like_sf"/>
</dbReference>
<protein>
    <submittedName>
        <fullName evidence="2">Demethylmenaquinone methyltransferase</fullName>
    </submittedName>
</protein>
<evidence type="ECO:0000256" key="1">
    <source>
        <dbReference type="PIRSR" id="PIRSR605493-1"/>
    </source>
</evidence>
<sequence length="230" mass="25018">MTATRDDHEIIRVLKQELFTAVVGDVLDVMGLRKQFLPAQISPLQPHMKIAGRAMPVLQADIFDDAAEAACGPLARKPFGLMLEALDSLKPGEIYVASGASFNYALWGGLMSTRATQLRAGGAVVNGYVRDSWDVERLDYPTFCRGLYAQDQGPRGKVIDFNTTVEIGAARIRPGDFIFGDREGVLVIPREAEQEAIARALEKAATENEVAIAIRNGMGAAEAFEKYGVM</sequence>
<dbReference type="OrthoDB" id="9812532at2"/>
<keyword evidence="1" id="KW-0460">Magnesium</keyword>
<keyword evidence="3" id="KW-1185">Reference proteome</keyword>
<dbReference type="PANTHER" id="PTHR33254:SF28">
    <property type="entry name" value="4-HYDROXY-4-METHYL-2-OXOGLUTARATE ALDOLASE"/>
    <property type="match status" value="1"/>
</dbReference>
<feature type="binding site" evidence="1">
    <location>
        <position position="131"/>
    </location>
    <ligand>
        <name>Mg(2+)</name>
        <dbReference type="ChEBI" id="CHEBI:18420"/>
    </ligand>
</feature>
<feature type="binding site" evidence="1">
    <location>
        <begin position="108"/>
        <end position="111"/>
    </location>
    <ligand>
        <name>substrate</name>
    </ligand>
</feature>
<keyword evidence="1" id="KW-0479">Metal-binding</keyword>
<dbReference type="GO" id="GO:0046872">
    <property type="term" value="F:metal ion binding"/>
    <property type="evidence" value="ECO:0007669"/>
    <property type="project" value="UniProtKB-KW"/>
</dbReference>
<dbReference type="Pfam" id="PF03737">
    <property type="entry name" value="RraA-like"/>
    <property type="match status" value="1"/>
</dbReference>
<dbReference type="Proteomes" id="UP000596977">
    <property type="component" value="Unassembled WGS sequence"/>
</dbReference>
<dbReference type="GO" id="GO:0032259">
    <property type="term" value="P:methylation"/>
    <property type="evidence" value="ECO:0007669"/>
    <property type="project" value="UniProtKB-KW"/>
</dbReference>
<dbReference type="PANTHER" id="PTHR33254">
    <property type="entry name" value="4-HYDROXY-4-METHYL-2-OXOGLUTARATE ALDOLASE 3-RELATED"/>
    <property type="match status" value="1"/>
</dbReference>
<evidence type="ECO:0000313" key="2">
    <source>
        <dbReference type="EMBL" id="GGA59433.1"/>
    </source>
</evidence>
<dbReference type="Gene3D" id="3.50.30.40">
    <property type="entry name" value="Ribonuclease E inhibitor RraA/RraA-like"/>
    <property type="match status" value="1"/>
</dbReference>
<dbReference type="SUPFAM" id="SSF89562">
    <property type="entry name" value="RraA-like"/>
    <property type="match status" value="1"/>
</dbReference>
<dbReference type="GO" id="GO:0047443">
    <property type="term" value="F:4-hydroxy-4-methyl-2-oxoglutarate aldolase activity"/>
    <property type="evidence" value="ECO:0007669"/>
    <property type="project" value="TreeGrafter"/>
</dbReference>
<dbReference type="InterPro" id="IPR005493">
    <property type="entry name" value="RraA/RraA-like"/>
</dbReference>
<gene>
    <name evidence="2" type="ORF">GCM10011499_31970</name>
</gene>